<reference evidence="2" key="1">
    <citation type="submission" date="2020-12" db="EMBL/GenBank/DDBJ databases">
        <authorList>
            <consortium name="Molecular Ecology Group"/>
        </authorList>
    </citation>
    <scope>NUCLEOTIDE SEQUENCE</scope>
    <source>
        <strain evidence="2">TBG_1078</strain>
    </source>
</reference>
<evidence type="ECO:0000313" key="2">
    <source>
        <dbReference type="EMBL" id="CAD7670294.1"/>
    </source>
</evidence>
<accession>A0A811Y3V1</accession>
<feature type="chain" id="PRO_5032770883" evidence="1">
    <location>
        <begin position="21"/>
        <end position="184"/>
    </location>
</feature>
<organism evidence="2 3">
    <name type="scientific">Nyctereutes procyonoides</name>
    <name type="common">Raccoon dog</name>
    <name type="synonym">Canis procyonoides</name>
    <dbReference type="NCBI Taxonomy" id="34880"/>
    <lineage>
        <taxon>Eukaryota</taxon>
        <taxon>Metazoa</taxon>
        <taxon>Chordata</taxon>
        <taxon>Craniata</taxon>
        <taxon>Vertebrata</taxon>
        <taxon>Euteleostomi</taxon>
        <taxon>Mammalia</taxon>
        <taxon>Eutheria</taxon>
        <taxon>Laurasiatheria</taxon>
        <taxon>Carnivora</taxon>
        <taxon>Caniformia</taxon>
        <taxon>Canidae</taxon>
        <taxon>Nyctereutes</taxon>
    </lineage>
</organism>
<dbReference type="Proteomes" id="UP000645828">
    <property type="component" value="Unassembled WGS sequence"/>
</dbReference>
<protein>
    <submittedName>
        <fullName evidence="2">(raccoon dog) hypothetical protein</fullName>
    </submittedName>
</protein>
<gene>
    <name evidence="2" type="ORF">NYPRO_LOCUS3089</name>
</gene>
<sequence>MKVLILIAVILTFTACFSSSESSEEYFKLPKQLRSKLSRRYSAKFQRVPGSPCGHSVRHEAPRGHHPLHLPHHPHIPHGPSFRPTLPPENIIYPSSQAPSAPFSAPPTIIYTTATVLPPPLLSLPLPKTLRVLHPALTASSALQPEDITNALEADTTTPAPVADTTTPAPVADTTAVYQQQELQ</sequence>
<keyword evidence="3" id="KW-1185">Reference proteome</keyword>
<proteinExistence type="predicted"/>
<dbReference type="EMBL" id="CAJHUB010000655">
    <property type="protein sequence ID" value="CAD7670294.1"/>
    <property type="molecule type" value="Genomic_DNA"/>
</dbReference>
<evidence type="ECO:0000256" key="1">
    <source>
        <dbReference type="SAM" id="SignalP"/>
    </source>
</evidence>
<feature type="signal peptide" evidence="1">
    <location>
        <begin position="1"/>
        <end position="20"/>
    </location>
</feature>
<name>A0A811Y3V1_NYCPR</name>
<keyword evidence="1" id="KW-0732">Signal</keyword>
<dbReference type="AlphaFoldDB" id="A0A811Y3V1"/>
<dbReference type="PROSITE" id="PS51257">
    <property type="entry name" value="PROKAR_LIPOPROTEIN"/>
    <property type="match status" value="1"/>
</dbReference>
<comment type="caution">
    <text evidence="2">The sequence shown here is derived from an EMBL/GenBank/DDBJ whole genome shotgun (WGS) entry which is preliminary data.</text>
</comment>
<evidence type="ECO:0000313" key="3">
    <source>
        <dbReference type="Proteomes" id="UP000645828"/>
    </source>
</evidence>